<dbReference type="OrthoDB" id="722566at2759"/>
<dbReference type="STRING" id="1076935.U4L4B3"/>
<evidence type="ECO:0000259" key="2">
    <source>
        <dbReference type="Pfam" id="PF08588"/>
    </source>
</evidence>
<feature type="domain" description="Domain of unknown function at the cortex 1" evidence="2">
    <location>
        <begin position="9"/>
        <end position="240"/>
    </location>
</feature>
<keyword evidence="4" id="KW-1185">Reference proteome</keyword>
<dbReference type="Proteomes" id="UP000018144">
    <property type="component" value="Unassembled WGS sequence"/>
</dbReference>
<dbReference type="eggNOG" id="ENOG502RXNE">
    <property type="taxonomic scope" value="Eukaryota"/>
</dbReference>
<protein>
    <submittedName>
        <fullName evidence="3">Similar to UPF0590 protein C409.17c acc. no. Q9UUA7</fullName>
    </submittedName>
</protein>
<proteinExistence type="predicted"/>
<reference evidence="3 4" key="1">
    <citation type="journal article" date="2013" name="PLoS Genet.">
        <title>The genome and development-dependent transcriptomes of Pyronema confluens: a window into fungal evolution.</title>
        <authorList>
            <person name="Traeger S."/>
            <person name="Altegoer F."/>
            <person name="Freitag M."/>
            <person name="Gabaldon T."/>
            <person name="Kempken F."/>
            <person name="Kumar A."/>
            <person name="Marcet-Houben M."/>
            <person name="Poggeler S."/>
            <person name="Stajich J.E."/>
            <person name="Nowrousian M."/>
        </authorList>
    </citation>
    <scope>NUCLEOTIDE SEQUENCE [LARGE SCALE GENOMIC DNA]</scope>
    <source>
        <strain evidence="4">CBS 100304</strain>
        <tissue evidence="3">Vegetative mycelium</tissue>
    </source>
</reference>
<organism evidence="3 4">
    <name type="scientific">Pyronema omphalodes (strain CBS 100304)</name>
    <name type="common">Pyronema confluens</name>
    <dbReference type="NCBI Taxonomy" id="1076935"/>
    <lineage>
        <taxon>Eukaryota</taxon>
        <taxon>Fungi</taxon>
        <taxon>Dikarya</taxon>
        <taxon>Ascomycota</taxon>
        <taxon>Pezizomycotina</taxon>
        <taxon>Pezizomycetes</taxon>
        <taxon>Pezizales</taxon>
        <taxon>Pyronemataceae</taxon>
        <taxon>Pyronema</taxon>
    </lineage>
</organism>
<feature type="region of interest" description="Disordered" evidence="1">
    <location>
        <begin position="9"/>
        <end position="33"/>
    </location>
</feature>
<dbReference type="AlphaFoldDB" id="U4L4B3"/>
<evidence type="ECO:0000313" key="3">
    <source>
        <dbReference type="EMBL" id="CCX10560.1"/>
    </source>
</evidence>
<dbReference type="PANTHER" id="PTHR34826">
    <property type="entry name" value="UPF0590 PROTEIN C409.17C"/>
    <property type="match status" value="1"/>
</dbReference>
<dbReference type="EMBL" id="HF935553">
    <property type="protein sequence ID" value="CCX10560.1"/>
    <property type="molecule type" value="Genomic_DNA"/>
</dbReference>
<dbReference type="InterPro" id="IPR013897">
    <property type="entry name" value="Duc1"/>
</dbReference>
<evidence type="ECO:0000313" key="4">
    <source>
        <dbReference type="Proteomes" id="UP000018144"/>
    </source>
</evidence>
<accession>U4L4B3</accession>
<gene>
    <name evidence="3" type="ORF">PCON_10154</name>
</gene>
<evidence type="ECO:0000256" key="1">
    <source>
        <dbReference type="SAM" id="MobiDB-lite"/>
    </source>
</evidence>
<sequence>MAPRIYIFSGPNEDPATLKPTAPNPTAPTKLSSSTSVRVHIRDFKGVPFPETDSKEYFSHPNHNTDLFAIHFFFTPPEDISGADLILANTFDRPIRDHLPYFFPAAWRCLQWVDPGIQGDCYSDKPEVFGSVLGSSNYLSVSPVEGAEVIEEDMPEDVPQTAGDRKKYFLDEKRRKEWVWKKGQAYAWDFCNGMMDFNEISVRIPGLGFKIDVFKYWDGQPLRFTLKNKTTGEIYGCVVIQPKEEEGMDVSETEESDIE</sequence>
<name>U4L4B3_PYROM</name>
<dbReference type="PANTHER" id="PTHR34826:SF2">
    <property type="entry name" value="UPF0590 PROTEIN C409.17C"/>
    <property type="match status" value="1"/>
</dbReference>
<dbReference type="Pfam" id="PF08588">
    <property type="entry name" value="Duc1"/>
    <property type="match status" value="1"/>
</dbReference>